<gene>
    <name evidence="1" type="ORF">OE88DRAFT_1655981</name>
</gene>
<dbReference type="AlphaFoldDB" id="A0A5C3N7N8"/>
<organism evidence="1 2">
    <name type="scientific">Heliocybe sulcata</name>
    <dbReference type="NCBI Taxonomy" id="5364"/>
    <lineage>
        <taxon>Eukaryota</taxon>
        <taxon>Fungi</taxon>
        <taxon>Dikarya</taxon>
        <taxon>Basidiomycota</taxon>
        <taxon>Agaricomycotina</taxon>
        <taxon>Agaricomycetes</taxon>
        <taxon>Gloeophyllales</taxon>
        <taxon>Gloeophyllaceae</taxon>
        <taxon>Heliocybe</taxon>
    </lineage>
</organism>
<dbReference type="Proteomes" id="UP000305948">
    <property type="component" value="Unassembled WGS sequence"/>
</dbReference>
<dbReference type="Gene3D" id="3.80.10.10">
    <property type="entry name" value="Ribonuclease Inhibitor"/>
    <property type="match status" value="1"/>
</dbReference>
<accession>A0A5C3N7N8</accession>
<keyword evidence="2" id="KW-1185">Reference proteome</keyword>
<dbReference type="InterPro" id="IPR032675">
    <property type="entry name" value="LRR_dom_sf"/>
</dbReference>
<dbReference type="OrthoDB" id="3222531at2759"/>
<proteinExistence type="predicted"/>
<evidence type="ECO:0000313" key="1">
    <source>
        <dbReference type="EMBL" id="TFK53724.1"/>
    </source>
</evidence>
<dbReference type="SUPFAM" id="SSF52058">
    <property type="entry name" value="L domain-like"/>
    <property type="match status" value="1"/>
</dbReference>
<sequence>MPSTADPGWWKTPEETSRTILPPETWIRIFELATIVPWALETETRDPFGVSAPLMPREERDALNRSFVTKRALVLVCKQWWKLSLPFLYEIVTAHCQEGLSRLYRTLIESSDPADVVEARLINVRRIHCTLDPEESFYYNWTNLAKIIQNSPNLVIFNIHARGHATRSRYEMSWRMVAALKLRSGTLRVLDWDLKNVTGMEGKYERRLLAHLPNLRILHVSGDKPWLFFFPQPSELTPVSMPYLVSTSWARQGCSSHLTVVDELPSLHSLEIAERINPNMNGLPPTNICSSITSLTLHGQDMPWDPNDYGLQCAYKALPNITQLVLWMYTWENFPFAASLPPGIEKLGLGGQERKPSKNSVYKQLFENLYTIKASGLRVVRFIGGGDWSLLPQRSPKVLLRLQELAPTRSFRVARGGPEREAVG</sequence>
<evidence type="ECO:0008006" key="3">
    <source>
        <dbReference type="Google" id="ProtNLM"/>
    </source>
</evidence>
<dbReference type="EMBL" id="ML213507">
    <property type="protein sequence ID" value="TFK53724.1"/>
    <property type="molecule type" value="Genomic_DNA"/>
</dbReference>
<name>A0A5C3N7N8_9AGAM</name>
<protein>
    <recommendedName>
        <fullName evidence="3">F-box domain-containing protein</fullName>
    </recommendedName>
</protein>
<reference evidence="1 2" key="1">
    <citation type="journal article" date="2019" name="Nat. Ecol. Evol.">
        <title>Megaphylogeny resolves global patterns of mushroom evolution.</title>
        <authorList>
            <person name="Varga T."/>
            <person name="Krizsan K."/>
            <person name="Foldi C."/>
            <person name="Dima B."/>
            <person name="Sanchez-Garcia M."/>
            <person name="Sanchez-Ramirez S."/>
            <person name="Szollosi G.J."/>
            <person name="Szarkandi J.G."/>
            <person name="Papp V."/>
            <person name="Albert L."/>
            <person name="Andreopoulos W."/>
            <person name="Angelini C."/>
            <person name="Antonin V."/>
            <person name="Barry K.W."/>
            <person name="Bougher N.L."/>
            <person name="Buchanan P."/>
            <person name="Buyck B."/>
            <person name="Bense V."/>
            <person name="Catcheside P."/>
            <person name="Chovatia M."/>
            <person name="Cooper J."/>
            <person name="Damon W."/>
            <person name="Desjardin D."/>
            <person name="Finy P."/>
            <person name="Geml J."/>
            <person name="Haridas S."/>
            <person name="Hughes K."/>
            <person name="Justo A."/>
            <person name="Karasinski D."/>
            <person name="Kautmanova I."/>
            <person name="Kiss B."/>
            <person name="Kocsube S."/>
            <person name="Kotiranta H."/>
            <person name="LaButti K.M."/>
            <person name="Lechner B.E."/>
            <person name="Liimatainen K."/>
            <person name="Lipzen A."/>
            <person name="Lukacs Z."/>
            <person name="Mihaltcheva S."/>
            <person name="Morgado L.N."/>
            <person name="Niskanen T."/>
            <person name="Noordeloos M.E."/>
            <person name="Ohm R.A."/>
            <person name="Ortiz-Santana B."/>
            <person name="Ovrebo C."/>
            <person name="Racz N."/>
            <person name="Riley R."/>
            <person name="Savchenko A."/>
            <person name="Shiryaev A."/>
            <person name="Soop K."/>
            <person name="Spirin V."/>
            <person name="Szebenyi C."/>
            <person name="Tomsovsky M."/>
            <person name="Tulloss R.E."/>
            <person name="Uehling J."/>
            <person name="Grigoriev I.V."/>
            <person name="Vagvolgyi C."/>
            <person name="Papp T."/>
            <person name="Martin F.M."/>
            <person name="Miettinen O."/>
            <person name="Hibbett D.S."/>
            <person name="Nagy L.G."/>
        </authorList>
    </citation>
    <scope>NUCLEOTIDE SEQUENCE [LARGE SCALE GENOMIC DNA]</scope>
    <source>
        <strain evidence="1 2">OMC1185</strain>
    </source>
</reference>
<evidence type="ECO:0000313" key="2">
    <source>
        <dbReference type="Proteomes" id="UP000305948"/>
    </source>
</evidence>